<feature type="domain" description="MYND-type" evidence="5">
    <location>
        <begin position="235"/>
        <end position="273"/>
    </location>
</feature>
<evidence type="ECO:0000256" key="1">
    <source>
        <dbReference type="ARBA" id="ARBA00022723"/>
    </source>
</evidence>
<evidence type="ECO:0000256" key="4">
    <source>
        <dbReference type="PROSITE-ProRule" id="PRU00134"/>
    </source>
</evidence>
<keyword evidence="2 4" id="KW-0863">Zinc-finger</keyword>
<dbReference type="InParanoid" id="A0A0C3EX81"/>
<gene>
    <name evidence="6" type="ORF">PILCRDRAFT_803663</name>
</gene>
<sequence>MPAGGVAIFQHAEELYARGDIQGAFDLHQTAVKKILKNENIIAKIPAIVPDDFPQETLGAIWRNFVGFFRDPAMSFTQTSHPEAYKLLNSFRLSVEKSHAKFEKTSRGRVLLKGMQITAGLTLGILAWDNCDRPTAAKCYKEALDLAATHPSFTVLPPGTVGLEKWVYLDIQQVKVNLGYLVENDTIHAQMLGRGESGNAPNRKDVVELPLPQMRYDKSGEVTAEGSVMFAMDACTKCGKRDVKLMRCSLCKKAPYCGTECQKADWKVHKAASCVSNV</sequence>
<dbReference type="GO" id="GO:0008270">
    <property type="term" value="F:zinc ion binding"/>
    <property type="evidence" value="ECO:0007669"/>
    <property type="project" value="UniProtKB-KW"/>
</dbReference>
<evidence type="ECO:0000313" key="7">
    <source>
        <dbReference type="Proteomes" id="UP000054166"/>
    </source>
</evidence>
<evidence type="ECO:0000256" key="2">
    <source>
        <dbReference type="ARBA" id="ARBA00022771"/>
    </source>
</evidence>
<dbReference type="STRING" id="765440.A0A0C3EX81"/>
<evidence type="ECO:0000313" key="6">
    <source>
        <dbReference type="EMBL" id="KIM72589.1"/>
    </source>
</evidence>
<dbReference type="AlphaFoldDB" id="A0A0C3EX81"/>
<dbReference type="HOGENOM" id="CLU_087651_0_0_1"/>
<reference evidence="7" key="2">
    <citation type="submission" date="2015-01" db="EMBL/GenBank/DDBJ databases">
        <title>Evolutionary Origins and Diversification of the Mycorrhizal Mutualists.</title>
        <authorList>
            <consortium name="DOE Joint Genome Institute"/>
            <consortium name="Mycorrhizal Genomics Consortium"/>
            <person name="Kohler A."/>
            <person name="Kuo A."/>
            <person name="Nagy L.G."/>
            <person name="Floudas D."/>
            <person name="Copeland A."/>
            <person name="Barry K.W."/>
            <person name="Cichocki N."/>
            <person name="Veneault-Fourrey C."/>
            <person name="LaButti K."/>
            <person name="Lindquist E.A."/>
            <person name="Lipzen A."/>
            <person name="Lundell T."/>
            <person name="Morin E."/>
            <person name="Murat C."/>
            <person name="Riley R."/>
            <person name="Ohm R."/>
            <person name="Sun H."/>
            <person name="Tunlid A."/>
            <person name="Henrissat B."/>
            <person name="Grigoriev I.V."/>
            <person name="Hibbett D.S."/>
            <person name="Martin F."/>
        </authorList>
    </citation>
    <scope>NUCLEOTIDE SEQUENCE [LARGE SCALE GENOMIC DNA]</scope>
    <source>
        <strain evidence="7">F 1598</strain>
    </source>
</reference>
<keyword evidence="7" id="KW-1185">Reference proteome</keyword>
<dbReference type="Proteomes" id="UP000054166">
    <property type="component" value="Unassembled WGS sequence"/>
</dbReference>
<evidence type="ECO:0000256" key="3">
    <source>
        <dbReference type="ARBA" id="ARBA00022833"/>
    </source>
</evidence>
<dbReference type="Pfam" id="PF01753">
    <property type="entry name" value="zf-MYND"/>
    <property type="match status" value="1"/>
</dbReference>
<dbReference type="SUPFAM" id="SSF144232">
    <property type="entry name" value="HIT/MYND zinc finger-like"/>
    <property type="match status" value="1"/>
</dbReference>
<dbReference type="PROSITE" id="PS50865">
    <property type="entry name" value="ZF_MYND_2"/>
    <property type="match status" value="1"/>
</dbReference>
<dbReference type="Gene3D" id="6.10.140.2220">
    <property type="match status" value="1"/>
</dbReference>
<reference evidence="6 7" key="1">
    <citation type="submission" date="2014-04" db="EMBL/GenBank/DDBJ databases">
        <authorList>
            <consortium name="DOE Joint Genome Institute"/>
            <person name="Kuo A."/>
            <person name="Tarkka M."/>
            <person name="Buscot F."/>
            <person name="Kohler A."/>
            <person name="Nagy L.G."/>
            <person name="Floudas D."/>
            <person name="Copeland A."/>
            <person name="Barry K.W."/>
            <person name="Cichocki N."/>
            <person name="Veneault-Fourrey C."/>
            <person name="LaButti K."/>
            <person name="Lindquist E.A."/>
            <person name="Lipzen A."/>
            <person name="Lundell T."/>
            <person name="Morin E."/>
            <person name="Murat C."/>
            <person name="Sun H."/>
            <person name="Tunlid A."/>
            <person name="Henrissat B."/>
            <person name="Grigoriev I.V."/>
            <person name="Hibbett D.S."/>
            <person name="Martin F."/>
            <person name="Nordberg H.P."/>
            <person name="Cantor M.N."/>
            <person name="Hua S.X."/>
        </authorList>
    </citation>
    <scope>NUCLEOTIDE SEQUENCE [LARGE SCALE GENOMIC DNA]</scope>
    <source>
        <strain evidence="6 7">F 1598</strain>
    </source>
</reference>
<accession>A0A0C3EX81</accession>
<evidence type="ECO:0000259" key="5">
    <source>
        <dbReference type="PROSITE" id="PS50865"/>
    </source>
</evidence>
<name>A0A0C3EX81_PILCF</name>
<organism evidence="6 7">
    <name type="scientific">Piloderma croceum (strain F 1598)</name>
    <dbReference type="NCBI Taxonomy" id="765440"/>
    <lineage>
        <taxon>Eukaryota</taxon>
        <taxon>Fungi</taxon>
        <taxon>Dikarya</taxon>
        <taxon>Basidiomycota</taxon>
        <taxon>Agaricomycotina</taxon>
        <taxon>Agaricomycetes</taxon>
        <taxon>Agaricomycetidae</taxon>
        <taxon>Atheliales</taxon>
        <taxon>Atheliaceae</taxon>
        <taxon>Piloderma</taxon>
    </lineage>
</organism>
<proteinExistence type="predicted"/>
<dbReference type="OrthoDB" id="341421at2759"/>
<dbReference type="InterPro" id="IPR002893">
    <property type="entry name" value="Znf_MYND"/>
</dbReference>
<dbReference type="EMBL" id="KN833120">
    <property type="protein sequence ID" value="KIM72589.1"/>
    <property type="molecule type" value="Genomic_DNA"/>
</dbReference>
<protein>
    <recommendedName>
        <fullName evidence="5">MYND-type domain-containing protein</fullName>
    </recommendedName>
</protein>
<keyword evidence="1" id="KW-0479">Metal-binding</keyword>
<keyword evidence="3" id="KW-0862">Zinc</keyword>